<dbReference type="GO" id="GO:0015192">
    <property type="term" value="F:L-phenylalanine transmembrane transporter activity"/>
    <property type="evidence" value="ECO:0007669"/>
    <property type="project" value="TreeGrafter"/>
</dbReference>
<dbReference type="eggNOG" id="COG0411">
    <property type="taxonomic scope" value="Bacteria"/>
</dbReference>
<dbReference type="GO" id="GO:0005304">
    <property type="term" value="F:L-valine transmembrane transporter activity"/>
    <property type="evidence" value="ECO:0007669"/>
    <property type="project" value="TreeGrafter"/>
</dbReference>
<dbReference type="GO" id="GO:0016887">
    <property type="term" value="F:ATP hydrolysis activity"/>
    <property type="evidence" value="ECO:0007669"/>
    <property type="project" value="InterPro"/>
</dbReference>
<dbReference type="Pfam" id="PF12399">
    <property type="entry name" value="BCA_ABC_TP_C"/>
    <property type="match status" value="1"/>
</dbReference>
<dbReference type="SUPFAM" id="SSF52540">
    <property type="entry name" value="P-loop containing nucleoside triphosphate hydrolases"/>
    <property type="match status" value="1"/>
</dbReference>
<evidence type="ECO:0000259" key="6">
    <source>
        <dbReference type="PROSITE" id="PS50893"/>
    </source>
</evidence>
<evidence type="ECO:0000313" key="7">
    <source>
        <dbReference type="EMBL" id="ABE36743.1"/>
    </source>
</evidence>
<dbReference type="PROSITE" id="PS50893">
    <property type="entry name" value="ABC_TRANSPORTER_2"/>
    <property type="match status" value="1"/>
</dbReference>
<dbReference type="PANTHER" id="PTHR45772">
    <property type="entry name" value="CONSERVED COMPONENT OF ABC TRANSPORTER FOR NATURAL AMINO ACIDS-RELATED"/>
    <property type="match status" value="1"/>
</dbReference>
<dbReference type="PATRIC" id="fig|266265.5.peg.8629"/>
<accession>Q13GP6</accession>
<dbReference type="OrthoDB" id="9781337at2"/>
<dbReference type="Gene3D" id="3.40.50.300">
    <property type="entry name" value="P-loop containing nucleotide triphosphate hydrolases"/>
    <property type="match status" value="1"/>
</dbReference>
<dbReference type="Pfam" id="PF00005">
    <property type="entry name" value="ABC_tran"/>
    <property type="match status" value="1"/>
</dbReference>
<organism evidence="7 8">
    <name type="scientific">Paraburkholderia xenovorans (strain LB400)</name>
    <dbReference type="NCBI Taxonomy" id="266265"/>
    <lineage>
        <taxon>Bacteria</taxon>
        <taxon>Pseudomonadati</taxon>
        <taxon>Pseudomonadota</taxon>
        <taxon>Betaproteobacteria</taxon>
        <taxon>Burkholderiales</taxon>
        <taxon>Burkholderiaceae</taxon>
        <taxon>Paraburkholderia</taxon>
    </lineage>
</organism>
<keyword evidence="1" id="KW-0813">Transport</keyword>
<dbReference type="InterPro" id="IPR051120">
    <property type="entry name" value="ABC_AA/LPS_Transport"/>
</dbReference>
<keyword evidence="8" id="KW-1185">Reference proteome</keyword>
<feature type="domain" description="ABC transporter" evidence="6">
    <location>
        <begin position="4"/>
        <end position="237"/>
    </location>
</feature>
<dbReference type="CDD" id="cd03219">
    <property type="entry name" value="ABC_Mj1267_LivG_branched"/>
    <property type="match status" value="1"/>
</dbReference>
<dbReference type="PANTHER" id="PTHR45772:SF7">
    <property type="entry name" value="AMINO ACID ABC TRANSPORTER ATP-BINDING PROTEIN"/>
    <property type="match status" value="1"/>
</dbReference>
<evidence type="ECO:0000256" key="4">
    <source>
        <dbReference type="ARBA" id="ARBA00022741"/>
    </source>
</evidence>
<dbReference type="GO" id="GO:0005524">
    <property type="term" value="F:ATP binding"/>
    <property type="evidence" value="ECO:0007669"/>
    <property type="project" value="UniProtKB-KW"/>
</dbReference>
<dbReference type="InterPro" id="IPR027417">
    <property type="entry name" value="P-loop_NTPase"/>
</dbReference>
<dbReference type="InterPro" id="IPR032823">
    <property type="entry name" value="BCA_ABC_TP_C"/>
</dbReference>
<keyword evidence="3" id="KW-0997">Cell inner membrane</keyword>
<keyword evidence="4" id="KW-0547">Nucleotide-binding</keyword>
<evidence type="ECO:0000256" key="2">
    <source>
        <dbReference type="ARBA" id="ARBA00022475"/>
    </source>
</evidence>
<sequence length="241" mass="26215">MALLEVNHLTKRFGGLTAVNDVSFSVDEHQILGVIGPNGAGKSTLFTLLTGFTRPSAGEWSIAGVSLHGRNPEQICKAGIVRTFQIVQPFWSMSVFENAMVAAVHRSRSRAQARELAEESLAWVGLSAKRDYPIGSLTIADKKALEMAKACASGARVILLDEVMAGLRPGEVDRVVQTVLTLRRERGLTFLVVEHHMDAVMTLSDQILVLNFGALLAKGTPEQIQRDTRVQEAYLGVTLHA</sequence>
<dbReference type="EMBL" id="CP000272">
    <property type="protein sequence ID" value="ABE36743.1"/>
    <property type="molecule type" value="Genomic_DNA"/>
</dbReference>
<dbReference type="SMART" id="SM00382">
    <property type="entry name" value="AAA"/>
    <property type="match status" value="1"/>
</dbReference>
<dbReference type="STRING" id="266265.Bxe_C0864"/>
<proteinExistence type="predicted"/>
<reference evidence="7 8" key="1">
    <citation type="journal article" date="2006" name="Proc. Natl. Acad. Sci. U.S.A.">
        <title>Burkholderia xenovorans LB400 harbors a multi-replicon, 9.73-Mbp genome shaped for versatility.</title>
        <authorList>
            <person name="Chain P.S."/>
            <person name="Denef V.J."/>
            <person name="Konstantinidis K.T."/>
            <person name="Vergez L.M."/>
            <person name="Agullo L."/>
            <person name="Reyes V.L."/>
            <person name="Hauser L."/>
            <person name="Cordova M."/>
            <person name="Gomez L."/>
            <person name="Gonzalez M."/>
            <person name="Land M."/>
            <person name="Lao V."/>
            <person name="Larimer F."/>
            <person name="LiPuma J.J."/>
            <person name="Mahenthiralingam E."/>
            <person name="Malfatti S.A."/>
            <person name="Marx C.J."/>
            <person name="Parnell J.J."/>
            <person name="Ramette A."/>
            <person name="Richardson P."/>
            <person name="Seeger M."/>
            <person name="Smith D."/>
            <person name="Spilker T."/>
            <person name="Sul W.J."/>
            <person name="Tsoi T.V."/>
            <person name="Ulrich L.E."/>
            <person name="Zhulin I.B."/>
            <person name="Tiedje J.M."/>
        </authorList>
    </citation>
    <scope>NUCLEOTIDE SEQUENCE [LARGE SCALE GENOMIC DNA]</scope>
    <source>
        <strain evidence="7 8">LB400</strain>
    </source>
</reference>
<protein>
    <submittedName>
        <fullName evidence="7">Amino acid/amide ABC transporter ATP-binding protein 1, HAAT family</fullName>
    </submittedName>
</protein>
<dbReference type="GO" id="GO:0005886">
    <property type="term" value="C:plasma membrane"/>
    <property type="evidence" value="ECO:0007669"/>
    <property type="project" value="TreeGrafter"/>
</dbReference>
<dbReference type="GO" id="GO:1903805">
    <property type="term" value="P:L-valine import across plasma membrane"/>
    <property type="evidence" value="ECO:0007669"/>
    <property type="project" value="TreeGrafter"/>
</dbReference>
<dbReference type="AlphaFoldDB" id="Q13GP6"/>
<dbReference type="InterPro" id="IPR003439">
    <property type="entry name" value="ABC_transporter-like_ATP-bd"/>
</dbReference>
<evidence type="ECO:0000313" key="8">
    <source>
        <dbReference type="Proteomes" id="UP000001817"/>
    </source>
</evidence>
<dbReference type="KEGG" id="bxe:Bxe_C0864"/>
<dbReference type="RefSeq" id="WP_011493994.1">
    <property type="nucleotide sequence ID" value="NC_007953.1"/>
</dbReference>
<evidence type="ECO:0000256" key="5">
    <source>
        <dbReference type="ARBA" id="ARBA00022840"/>
    </source>
</evidence>
<gene>
    <name evidence="7" type="ORF">Bxe_C0864</name>
</gene>
<dbReference type="GO" id="GO:0042941">
    <property type="term" value="P:D-alanine transmembrane transport"/>
    <property type="evidence" value="ECO:0007669"/>
    <property type="project" value="TreeGrafter"/>
</dbReference>
<dbReference type="GO" id="GO:1903806">
    <property type="term" value="P:L-isoleucine import across plasma membrane"/>
    <property type="evidence" value="ECO:0007669"/>
    <property type="project" value="TreeGrafter"/>
</dbReference>
<keyword evidence="5 7" id="KW-0067">ATP-binding</keyword>
<dbReference type="KEGG" id="bxb:DR64_7582"/>
<evidence type="ECO:0000256" key="3">
    <source>
        <dbReference type="ARBA" id="ARBA00022519"/>
    </source>
</evidence>
<keyword evidence="3" id="KW-0472">Membrane</keyword>
<dbReference type="InterPro" id="IPR003593">
    <property type="entry name" value="AAA+_ATPase"/>
</dbReference>
<evidence type="ECO:0000256" key="1">
    <source>
        <dbReference type="ARBA" id="ARBA00022448"/>
    </source>
</evidence>
<dbReference type="GO" id="GO:0015188">
    <property type="term" value="F:L-isoleucine transmembrane transporter activity"/>
    <property type="evidence" value="ECO:0007669"/>
    <property type="project" value="TreeGrafter"/>
</dbReference>
<keyword evidence="2" id="KW-1003">Cell membrane</keyword>
<dbReference type="Proteomes" id="UP000001817">
    <property type="component" value="Chromosome 3"/>
</dbReference>
<dbReference type="GO" id="GO:0015808">
    <property type="term" value="P:L-alanine transport"/>
    <property type="evidence" value="ECO:0007669"/>
    <property type="project" value="TreeGrafter"/>
</dbReference>
<name>Q13GP6_PARXL</name>